<sequence length="52" mass="5901">MIISGNPAYESEAVLHHLEMCMVEWGYKSASVAEYCDSIRAENNNFREMGIC</sequence>
<dbReference type="EMBL" id="ACVR01000044">
    <property type="protein sequence ID" value="EET82279.1"/>
    <property type="molecule type" value="Genomic_DNA"/>
</dbReference>
<name>A0ABM9YMV0_ACIRA</name>
<proteinExistence type="predicted"/>
<protein>
    <submittedName>
        <fullName evidence="1">Uncharacterized protein</fullName>
    </submittedName>
</protein>
<gene>
    <name evidence="1" type="ORF">ACIRA0001_2822</name>
</gene>
<dbReference type="Proteomes" id="UP000018419">
    <property type="component" value="Unassembled WGS sequence"/>
</dbReference>
<evidence type="ECO:0000313" key="1">
    <source>
        <dbReference type="EMBL" id="EET82279.1"/>
    </source>
</evidence>
<accession>A0ABM9YMV0</accession>
<reference evidence="1 2" key="1">
    <citation type="submission" date="2009-07" db="EMBL/GenBank/DDBJ databases">
        <authorList>
            <person name="Madupu R."/>
            <person name="Durkin A.S."/>
            <person name="Torralba M."/>
            <person name="Methe B."/>
            <person name="Sutton G.G."/>
            <person name="Strausberg R.L."/>
            <person name="Nelson K.E."/>
        </authorList>
    </citation>
    <scope>NUCLEOTIDE SEQUENCE [LARGE SCALE GENOMIC DNA]</scope>
    <source>
        <strain evidence="1 2">SK82</strain>
    </source>
</reference>
<keyword evidence="2" id="KW-1185">Reference proteome</keyword>
<comment type="caution">
    <text evidence="1">The sequence shown here is derived from an EMBL/GenBank/DDBJ whole genome shotgun (WGS) entry which is preliminary data.</text>
</comment>
<evidence type="ECO:0000313" key="2">
    <source>
        <dbReference type="Proteomes" id="UP000018419"/>
    </source>
</evidence>
<organism evidence="1 2">
    <name type="scientific">Acinetobacter radioresistens SK82</name>
    <dbReference type="NCBI Taxonomy" id="596318"/>
    <lineage>
        <taxon>Bacteria</taxon>
        <taxon>Pseudomonadati</taxon>
        <taxon>Pseudomonadota</taxon>
        <taxon>Gammaproteobacteria</taxon>
        <taxon>Moraxellales</taxon>
        <taxon>Moraxellaceae</taxon>
        <taxon>Acinetobacter</taxon>
    </lineage>
</organism>